<gene>
    <name evidence="1" type="ORF">XAT740_LOCUS60381</name>
</gene>
<reference evidence="1" key="1">
    <citation type="submission" date="2021-02" db="EMBL/GenBank/DDBJ databases">
        <authorList>
            <person name="Nowell W R."/>
        </authorList>
    </citation>
    <scope>NUCLEOTIDE SEQUENCE</scope>
</reference>
<proteinExistence type="predicted"/>
<keyword evidence="2" id="KW-1185">Reference proteome</keyword>
<sequence>LTARKRLLDYTTELISNQNTQLTGKEKQQMKMFTDKVANVVQCIEEKGHPEQAFSNLISEMKTETNGNSVSFLDQILQLAVNETPLDEKTVLQKLYESDVPLVDTELVTQAISASENELSARSALDFLQTHLDDSEEAMNAIELMKLSEKLSHEDYQPSVRDIATLPYVMASLSSDLEANEKENIRGFQRLISNLTNGIKKLADSSCDWSKFIEDLCATLSLHIDKTIVNSLRTVLTIVLLVDRTSICSKETYIAIVSAMLNFGNDRCRSLSSDLEKLTVQRDPFDLFETILSVTYNCRRLKATQVTWIKVIRDTMTTFRSPSHSPKSLVSLVRTLEDSLLEQLGVSEHKKLHDTLAAIISDMEKSHTLGVMQSVSDLCDLMHPENTEQKANSVFIQIISNIDTVAMTQMEVLELGIQLTSRLNDGGNGRKTLDHLNTLLESYQNLMPVMNGELTRSNVSQLVEQTIQCIPDETTKELLRPISTVLHRLSTSERVTMETVVNLLDIIPDQHLSEHVKCIFSTAPEILNGDIKQSVMELAQ</sequence>
<evidence type="ECO:0000313" key="1">
    <source>
        <dbReference type="EMBL" id="CAF1680077.1"/>
    </source>
</evidence>
<feature type="non-terminal residue" evidence="1">
    <location>
        <position position="540"/>
    </location>
</feature>
<dbReference type="EMBL" id="CAJNOR010014838">
    <property type="protein sequence ID" value="CAF1680077.1"/>
    <property type="molecule type" value="Genomic_DNA"/>
</dbReference>
<accession>A0A816GUQ7</accession>
<protein>
    <submittedName>
        <fullName evidence="1">Uncharacterized protein</fullName>
    </submittedName>
</protein>
<organism evidence="1 2">
    <name type="scientific">Adineta ricciae</name>
    <name type="common">Rotifer</name>
    <dbReference type="NCBI Taxonomy" id="249248"/>
    <lineage>
        <taxon>Eukaryota</taxon>
        <taxon>Metazoa</taxon>
        <taxon>Spiralia</taxon>
        <taxon>Gnathifera</taxon>
        <taxon>Rotifera</taxon>
        <taxon>Eurotatoria</taxon>
        <taxon>Bdelloidea</taxon>
        <taxon>Adinetida</taxon>
        <taxon>Adinetidae</taxon>
        <taxon>Adineta</taxon>
    </lineage>
</organism>
<dbReference type="AlphaFoldDB" id="A0A816GUQ7"/>
<evidence type="ECO:0000313" key="2">
    <source>
        <dbReference type="Proteomes" id="UP000663828"/>
    </source>
</evidence>
<comment type="caution">
    <text evidence="1">The sequence shown here is derived from an EMBL/GenBank/DDBJ whole genome shotgun (WGS) entry which is preliminary data.</text>
</comment>
<dbReference type="Proteomes" id="UP000663828">
    <property type="component" value="Unassembled WGS sequence"/>
</dbReference>
<name>A0A816GUQ7_ADIRI</name>
<feature type="non-terminal residue" evidence="1">
    <location>
        <position position="1"/>
    </location>
</feature>